<dbReference type="Gene3D" id="3.30.60.30">
    <property type="match status" value="2"/>
</dbReference>
<gene>
    <name evidence="2" type="ORF">GE061_002407</name>
</gene>
<dbReference type="SUPFAM" id="SSF100895">
    <property type="entry name" value="Kazal-type serine protease inhibitors"/>
    <property type="match status" value="2"/>
</dbReference>
<dbReference type="AlphaFoldDB" id="A0A6A4JJ59"/>
<dbReference type="Proteomes" id="UP000466442">
    <property type="component" value="Unassembled WGS sequence"/>
</dbReference>
<dbReference type="EMBL" id="WIXP02000010">
    <property type="protein sequence ID" value="KAF6204067.1"/>
    <property type="molecule type" value="Genomic_DNA"/>
</dbReference>
<reference evidence="2" key="1">
    <citation type="journal article" date="2021" name="Mol. Ecol. Resour.">
        <title>Apolygus lucorum genome provides insights into omnivorousness and mesophyll feeding.</title>
        <authorList>
            <person name="Liu Y."/>
            <person name="Liu H."/>
            <person name="Wang H."/>
            <person name="Huang T."/>
            <person name="Liu B."/>
            <person name="Yang B."/>
            <person name="Yin L."/>
            <person name="Li B."/>
            <person name="Zhang Y."/>
            <person name="Zhang S."/>
            <person name="Jiang F."/>
            <person name="Zhang X."/>
            <person name="Ren Y."/>
            <person name="Wang B."/>
            <person name="Wang S."/>
            <person name="Lu Y."/>
            <person name="Wu K."/>
            <person name="Fan W."/>
            <person name="Wang G."/>
        </authorList>
    </citation>
    <scope>NUCLEOTIDE SEQUENCE</scope>
    <source>
        <strain evidence="2">12Hb</strain>
    </source>
</reference>
<keyword evidence="3" id="KW-1185">Reference proteome</keyword>
<comment type="caution">
    <text evidence="2">The sequence shown here is derived from an EMBL/GenBank/DDBJ whole genome shotgun (WGS) entry which is preliminary data.</text>
</comment>
<accession>A0A6A4JJ59</accession>
<dbReference type="PROSITE" id="PS00282">
    <property type="entry name" value="KAZAL_1"/>
    <property type="match status" value="1"/>
</dbReference>
<dbReference type="SMART" id="SM00280">
    <property type="entry name" value="KAZAL"/>
    <property type="match status" value="2"/>
</dbReference>
<dbReference type="GO" id="GO:0005615">
    <property type="term" value="C:extracellular space"/>
    <property type="evidence" value="ECO:0007669"/>
    <property type="project" value="TreeGrafter"/>
</dbReference>
<feature type="domain" description="Kazal-like" evidence="1">
    <location>
        <begin position="74"/>
        <end position="126"/>
    </location>
</feature>
<evidence type="ECO:0000313" key="3">
    <source>
        <dbReference type="Proteomes" id="UP000466442"/>
    </source>
</evidence>
<name>A0A6A4JJ59_APOLU</name>
<dbReference type="InterPro" id="IPR053265">
    <property type="entry name" value="Serpin"/>
</dbReference>
<dbReference type="InterPro" id="IPR002350">
    <property type="entry name" value="Kazal_dom"/>
</dbReference>
<evidence type="ECO:0000259" key="1">
    <source>
        <dbReference type="PROSITE" id="PS51465"/>
    </source>
</evidence>
<proteinExistence type="predicted"/>
<dbReference type="Pfam" id="PF00050">
    <property type="entry name" value="Kazal_1"/>
    <property type="match status" value="2"/>
</dbReference>
<dbReference type="PANTHER" id="PTHR21131:SF0">
    <property type="entry name" value="GEO10195P1-RELATED"/>
    <property type="match status" value="1"/>
</dbReference>
<dbReference type="OrthoDB" id="6614329at2759"/>
<dbReference type="CDD" id="cd00104">
    <property type="entry name" value="KAZAL_FS"/>
    <property type="match status" value="2"/>
</dbReference>
<dbReference type="PROSITE" id="PS51465">
    <property type="entry name" value="KAZAL_2"/>
    <property type="match status" value="2"/>
</dbReference>
<dbReference type="PANTHER" id="PTHR21131">
    <property type="entry name" value="SERINE-TYPE ENDOPEPTIDASE INHIBITOR"/>
    <property type="match status" value="1"/>
</dbReference>
<protein>
    <recommendedName>
        <fullName evidence="1">Kazal-like domain-containing protein</fullName>
    </recommendedName>
</protein>
<dbReference type="InterPro" id="IPR036058">
    <property type="entry name" value="Kazal_dom_sf"/>
</dbReference>
<feature type="domain" description="Kazal-like" evidence="1">
    <location>
        <begin position="17"/>
        <end position="67"/>
    </location>
</feature>
<evidence type="ECO:0000313" key="2">
    <source>
        <dbReference type="EMBL" id="KAF6204067.1"/>
    </source>
</evidence>
<organism evidence="2 3">
    <name type="scientific">Apolygus lucorum</name>
    <name type="common">Small green plant bug</name>
    <name type="synonym">Lygocoris lucorum</name>
    <dbReference type="NCBI Taxonomy" id="248454"/>
    <lineage>
        <taxon>Eukaryota</taxon>
        <taxon>Metazoa</taxon>
        <taxon>Ecdysozoa</taxon>
        <taxon>Arthropoda</taxon>
        <taxon>Hexapoda</taxon>
        <taxon>Insecta</taxon>
        <taxon>Pterygota</taxon>
        <taxon>Neoptera</taxon>
        <taxon>Paraneoptera</taxon>
        <taxon>Hemiptera</taxon>
        <taxon>Heteroptera</taxon>
        <taxon>Panheteroptera</taxon>
        <taxon>Cimicomorpha</taxon>
        <taxon>Miridae</taxon>
        <taxon>Mirini</taxon>
        <taxon>Apolygus</taxon>
    </lineage>
</organism>
<sequence>MSFAKITVLAVVAMAGMVMGESCYCPENYNPICASNGQVFSNLCMMNCHNFNKQDNLVVAERDVCSHHATNFMAIPKLNCFRMCPHTPLPVCGSDGMTYGSACALKCLKEIENAKALSYIIKLCHREHHQTPELLVFGEASRS</sequence>